<evidence type="ECO:0000256" key="1">
    <source>
        <dbReference type="SAM" id="SignalP"/>
    </source>
</evidence>
<keyword evidence="1" id="KW-0732">Signal</keyword>
<proteinExistence type="predicted"/>
<name>A0A504JCP9_9FLAO</name>
<accession>A0A504JCP9</accession>
<dbReference type="AlphaFoldDB" id="A0A504JCP9"/>
<comment type="caution">
    <text evidence="2">The sequence shown here is derived from an EMBL/GenBank/DDBJ whole genome shotgun (WGS) entry which is preliminary data.</text>
</comment>
<evidence type="ECO:0000313" key="3">
    <source>
        <dbReference type="Proteomes" id="UP000315540"/>
    </source>
</evidence>
<feature type="chain" id="PRO_5021310194" description="SH3 domain-containing protein" evidence="1">
    <location>
        <begin position="21"/>
        <end position="188"/>
    </location>
</feature>
<dbReference type="OrthoDB" id="1438994at2"/>
<organism evidence="2 3">
    <name type="scientific">Aquimarina algicola</name>
    <dbReference type="NCBI Taxonomy" id="2589995"/>
    <lineage>
        <taxon>Bacteria</taxon>
        <taxon>Pseudomonadati</taxon>
        <taxon>Bacteroidota</taxon>
        <taxon>Flavobacteriia</taxon>
        <taxon>Flavobacteriales</taxon>
        <taxon>Flavobacteriaceae</taxon>
        <taxon>Aquimarina</taxon>
    </lineage>
</organism>
<dbReference type="Proteomes" id="UP000315540">
    <property type="component" value="Unassembled WGS sequence"/>
</dbReference>
<dbReference type="RefSeq" id="WP_140588600.1">
    <property type="nucleotide sequence ID" value="NZ_VFWZ01000001.1"/>
</dbReference>
<evidence type="ECO:0000313" key="2">
    <source>
        <dbReference type="EMBL" id="TPN88766.1"/>
    </source>
</evidence>
<feature type="signal peptide" evidence="1">
    <location>
        <begin position="1"/>
        <end position="20"/>
    </location>
</feature>
<sequence>MKKILNLTLLIIIWNNVSYAQNKKCNSFEVWIDDDKGEFTNIRAEPNGTIIFKINHKNYNNWGYLVNVIDSKNGWLKINNITGMDECEISNFEGWIHTSVVGITTTHDIYLLDEPNGKRLLKIIGETLEHFKVLDEADGEKLIEIKGEKINHFKIIDIDCNWMKIKTKKGSGWVQSEKLCGNPVTTCP</sequence>
<evidence type="ECO:0008006" key="4">
    <source>
        <dbReference type="Google" id="ProtNLM"/>
    </source>
</evidence>
<dbReference type="EMBL" id="VFWZ01000001">
    <property type="protein sequence ID" value="TPN88766.1"/>
    <property type="molecule type" value="Genomic_DNA"/>
</dbReference>
<keyword evidence="3" id="KW-1185">Reference proteome</keyword>
<protein>
    <recommendedName>
        <fullName evidence="4">SH3 domain-containing protein</fullName>
    </recommendedName>
</protein>
<reference evidence="2 3" key="1">
    <citation type="submission" date="2019-06" db="EMBL/GenBank/DDBJ databases">
        <authorList>
            <person name="Meng X."/>
        </authorList>
    </citation>
    <scope>NUCLEOTIDE SEQUENCE [LARGE SCALE GENOMIC DNA]</scope>
    <source>
        <strain evidence="2 3">M625</strain>
    </source>
</reference>
<gene>
    <name evidence="2" type="ORF">FHK87_00710</name>
</gene>